<gene>
    <name evidence="3" type="ORF">E1292_31760</name>
</gene>
<dbReference type="Proteomes" id="UP000295258">
    <property type="component" value="Unassembled WGS sequence"/>
</dbReference>
<feature type="region of interest" description="Disordered" evidence="1">
    <location>
        <begin position="61"/>
        <end position="91"/>
    </location>
</feature>
<evidence type="ECO:0000259" key="2">
    <source>
        <dbReference type="Pfam" id="PF01593"/>
    </source>
</evidence>
<keyword evidence="4" id="KW-1185">Reference proteome</keyword>
<accession>A0A4R4VC26</accession>
<feature type="compositionally biased region" description="Polar residues" evidence="1">
    <location>
        <begin position="73"/>
        <end position="91"/>
    </location>
</feature>
<dbReference type="SUPFAM" id="SSF51905">
    <property type="entry name" value="FAD/NAD(P)-binding domain"/>
    <property type="match status" value="1"/>
</dbReference>
<comment type="caution">
    <text evidence="3">The sequence shown here is derived from an EMBL/GenBank/DDBJ whole genome shotgun (WGS) entry which is preliminary data.</text>
</comment>
<feature type="domain" description="Amine oxidase" evidence="2">
    <location>
        <begin position="12"/>
        <end position="38"/>
    </location>
</feature>
<organism evidence="3 4">
    <name type="scientific">Nonomuraea deserti</name>
    <dbReference type="NCBI Taxonomy" id="1848322"/>
    <lineage>
        <taxon>Bacteria</taxon>
        <taxon>Bacillati</taxon>
        <taxon>Actinomycetota</taxon>
        <taxon>Actinomycetes</taxon>
        <taxon>Streptosporangiales</taxon>
        <taxon>Streptosporangiaceae</taxon>
        <taxon>Nonomuraea</taxon>
    </lineage>
</organism>
<protein>
    <recommendedName>
        <fullName evidence="2">Amine oxidase domain-containing protein</fullName>
    </recommendedName>
</protein>
<name>A0A4R4VC26_9ACTN</name>
<dbReference type="AlphaFoldDB" id="A0A4R4VC26"/>
<dbReference type="InterPro" id="IPR036188">
    <property type="entry name" value="FAD/NAD-bd_sf"/>
</dbReference>
<evidence type="ECO:0000313" key="3">
    <source>
        <dbReference type="EMBL" id="TDC99453.1"/>
    </source>
</evidence>
<evidence type="ECO:0000256" key="1">
    <source>
        <dbReference type="SAM" id="MobiDB-lite"/>
    </source>
</evidence>
<reference evidence="3 4" key="1">
    <citation type="submission" date="2019-03" db="EMBL/GenBank/DDBJ databases">
        <title>Draft genome sequences of novel Actinobacteria.</title>
        <authorList>
            <person name="Sahin N."/>
            <person name="Ay H."/>
            <person name="Saygin H."/>
        </authorList>
    </citation>
    <scope>NUCLEOTIDE SEQUENCE [LARGE SCALE GENOMIC DNA]</scope>
    <source>
        <strain evidence="3 4">KC310</strain>
    </source>
</reference>
<dbReference type="InterPro" id="IPR002937">
    <property type="entry name" value="Amino_oxidase"/>
</dbReference>
<evidence type="ECO:0000313" key="4">
    <source>
        <dbReference type="Proteomes" id="UP000295258"/>
    </source>
</evidence>
<dbReference type="Gene3D" id="3.50.50.60">
    <property type="entry name" value="FAD/NAD(P)-binding domain"/>
    <property type="match status" value="1"/>
</dbReference>
<dbReference type="EMBL" id="SMKO01000113">
    <property type="protein sequence ID" value="TDC99453.1"/>
    <property type="molecule type" value="Genomic_DNA"/>
</dbReference>
<dbReference type="Pfam" id="PF01593">
    <property type="entry name" value="Amino_oxidase"/>
    <property type="match status" value="1"/>
</dbReference>
<sequence length="91" mass="9498">MEEVVMIGEGQSGLAAAHALTARGRRPLVLEGRDQAGGLWPCCYESLCLFTPAWFAAGFPTVAQPGRTPPTPMSSSATRPPTAPVQSANNS</sequence>
<proteinExistence type="predicted"/>